<protein>
    <submittedName>
        <fullName evidence="2">Uncharacterized protein</fullName>
    </submittedName>
</protein>
<sequence>MSRRRNCCCNSYYGGYPGCGFGGYPGGFGGFNNCGCYTGGCGYPYNSLIGQTCLFNSPLLIALLLLGNNRFFRC</sequence>
<gene>
    <name evidence="2" type="ORF">JK634_03885</name>
</gene>
<evidence type="ECO:0000313" key="3">
    <source>
        <dbReference type="Proteomes" id="UP000623681"/>
    </source>
</evidence>
<keyword evidence="1" id="KW-0812">Transmembrane</keyword>
<accession>A0A937FFA3</accession>
<dbReference type="AlphaFoldDB" id="A0A937FFA3"/>
<feature type="transmembrane region" description="Helical" evidence="1">
    <location>
        <begin position="48"/>
        <end position="66"/>
    </location>
</feature>
<dbReference type="RefSeq" id="WP_202766312.1">
    <property type="nucleotide sequence ID" value="NZ_JAESWA010000017.1"/>
</dbReference>
<reference evidence="2" key="1">
    <citation type="submission" date="2021-01" db="EMBL/GenBank/DDBJ databases">
        <title>Genome public.</title>
        <authorList>
            <person name="Liu C."/>
            <person name="Sun Q."/>
        </authorList>
    </citation>
    <scope>NUCLEOTIDE SEQUENCE</scope>
    <source>
        <strain evidence="2">YIM B02565</strain>
    </source>
</reference>
<dbReference type="EMBL" id="JAESWA010000017">
    <property type="protein sequence ID" value="MBL4930933.1"/>
    <property type="molecule type" value="Genomic_DNA"/>
</dbReference>
<proteinExistence type="predicted"/>
<keyword evidence="1" id="KW-0472">Membrane</keyword>
<evidence type="ECO:0000313" key="2">
    <source>
        <dbReference type="EMBL" id="MBL4930933.1"/>
    </source>
</evidence>
<keyword evidence="3" id="KW-1185">Reference proteome</keyword>
<comment type="caution">
    <text evidence="2">The sequence shown here is derived from an EMBL/GenBank/DDBJ whole genome shotgun (WGS) entry which is preliminary data.</text>
</comment>
<keyword evidence="1" id="KW-1133">Transmembrane helix</keyword>
<name>A0A937FFA3_9CLOT</name>
<evidence type="ECO:0000256" key="1">
    <source>
        <dbReference type="SAM" id="Phobius"/>
    </source>
</evidence>
<dbReference type="Proteomes" id="UP000623681">
    <property type="component" value="Unassembled WGS sequence"/>
</dbReference>
<organism evidence="2 3">
    <name type="scientific">Clostridium paridis</name>
    <dbReference type="NCBI Taxonomy" id="2803863"/>
    <lineage>
        <taxon>Bacteria</taxon>
        <taxon>Bacillati</taxon>
        <taxon>Bacillota</taxon>
        <taxon>Clostridia</taxon>
        <taxon>Eubacteriales</taxon>
        <taxon>Clostridiaceae</taxon>
        <taxon>Clostridium</taxon>
    </lineage>
</organism>